<proteinExistence type="predicted"/>
<dbReference type="PROSITE" id="PS01124">
    <property type="entry name" value="HTH_ARAC_FAMILY_2"/>
    <property type="match status" value="1"/>
</dbReference>
<dbReference type="InterPro" id="IPR020449">
    <property type="entry name" value="Tscrpt_reg_AraC-type_HTH"/>
</dbReference>
<evidence type="ECO:0000256" key="3">
    <source>
        <dbReference type="ARBA" id="ARBA00023163"/>
    </source>
</evidence>
<accession>A0A3D8YDX0</accession>
<dbReference type="PANTHER" id="PTHR43280">
    <property type="entry name" value="ARAC-FAMILY TRANSCRIPTIONAL REGULATOR"/>
    <property type="match status" value="1"/>
</dbReference>
<feature type="domain" description="HTH araC/xylS-type" evidence="5">
    <location>
        <begin position="242"/>
        <end position="348"/>
    </location>
</feature>
<keyword evidence="4" id="KW-0812">Transmembrane</keyword>
<dbReference type="AlphaFoldDB" id="A0A3D8YDX0"/>
<keyword evidence="3" id="KW-0804">Transcription</keyword>
<dbReference type="PRINTS" id="PR00032">
    <property type="entry name" value="HTHARAC"/>
</dbReference>
<evidence type="ECO:0000313" key="7">
    <source>
        <dbReference type="Proteomes" id="UP000256373"/>
    </source>
</evidence>
<feature type="transmembrane region" description="Helical" evidence="4">
    <location>
        <begin position="35"/>
        <end position="51"/>
    </location>
</feature>
<reference evidence="6 7" key="1">
    <citation type="submission" date="2018-07" db="EMBL/GenBank/DDBJ databases">
        <title>Dyadobacter roseus sp. nov., isolated from rose rhizosphere soil.</title>
        <authorList>
            <person name="Chen L."/>
        </authorList>
    </citation>
    <scope>NUCLEOTIDE SEQUENCE [LARGE SCALE GENOMIC DNA]</scope>
    <source>
        <strain evidence="6 7">RS19</strain>
    </source>
</reference>
<dbReference type="GO" id="GO:0043565">
    <property type="term" value="F:sequence-specific DNA binding"/>
    <property type="evidence" value="ECO:0007669"/>
    <property type="project" value="InterPro"/>
</dbReference>
<evidence type="ECO:0000259" key="5">
    <source>
        <dbReference type="PROSITE" id="PS01124"/>
    </source>
</evidence>
<dbReference type="PROSITE" id="PS00041">
    <property type="entry name" value="HTH_ARAC_FAMILY_1"/>
    <property type="match status" value="1"/>
</dbReference>
<feature type="transmembrane region" description="Helical" evidence="4">
    <location>
        <begin position="66"/>
        <end position="86"/>
    </location>
</feature>
<feature type="transmembrane region" description="Helical" evidence="4">
    <location>
        <begin position="6"/>
        <end position="28"/>
    </location>
</feature>
<dbReference type="Pfam" id="PF12833">
    <property type="entry name" value="HTH_18"/>
    <property type="match status" value="1"/>
</dbReference>
<gene>
    <name evidence="6" type="ORF">DSL64_07090</name>
</gene>
<evidence type="ECO:0000256" key="4">
    <source>
        <dbReference type="SAM" id="Phobius"/>
    </source>
</evidence>
<dbReference type="InterPro" id="IPR018060">
    <property type="entry name" value="HTH_AraC"/>
</dbReference>
<keyword evidence="4" id="KW-0472">Membrane</keyword>
<evidence type="ECO:0000256" key="1">
    <source>
        <dbReference type="ARBA" id="ARBA00023015"/>
    </source>
</evidence>
<dbReference type="OrthoDB" id="5492415at2"/>
<comment type="caution">
    <text evidence="6">The sequence shown here is derived from an EMBL/GenBank/DDBJ whole genome shotgun (WGS) entry which is preliminary data.</text>
</comment>
<feature type="transmembrane region" description="Helical" evidence="4">
    <location>
        <begin position="195"/>
        <end position="216"/>
    </location>
</feature>
<dbReference type="InterPro" id="IPR018062">
    <property type="entry name" value="HTH_AraC-typ_CS"/>
</dbReference>
<evidence type="ECO:0000313" key="6">
    <source>
        <dbReference type="EMBL" id="REA62682.1"/>
    </source>
</evidence>
<keyword evidence="2" id="KW-0238">DNA-binding</keyword>
<keyword evidence="4" id="KW-1133">Transmembrane helix</keyword>
<organism evidence="6 7">
    <name type="scientific">Dyadobacter luteus</name>
    <dbReference type="NCBI Taxonomy" id="2259619"/>
    <lineage>
        <taxon>Bacteria</taxon>
        <taxon>Pseudomonadati</taxon>
        <taxon>Bacteroidota</taxon>
        <taxon>Cytophagia</taxon>
        <taxon>Cytophagales</taxon>
        <taxon>Spirosomataceae</taxon>
        <taxon>Dyadobacter</taxon>
    </lineage>
</organism>
<dbReference type="EMBL" id="QNUL01000004">
    <property type="protein sequence ID" value="REA62682.1"/>
    <property type="molecule type" value="Genomic_DNA"/>
</dbReference>
<dbReference type="SUPFAM" id="SSF46689">
    <property type="entry name" value="Homeodomain-like"/>
    <property type="match status" value="1"/>
</dbReference>
<keyword evidence="7" id="KW-1185">Reference proteome</keyword>
<dbReference type="RefSeq" id="WP_115829979.1">
    <property type="nucleotide sequence ID" value="NZ_QNUL01000004.1"/>
</dbReference>
<dbReference type="SMART" id="SM00342">
    <property type="entry name" value="HTH_ARAC"/>
    <property type="match status" value="1"/>
</dbReference>
<dbReference type="Gene3D" id="1.10.10.60">
    <property type="entry name" value="Homeodomain-like"/>
    <property type="match status" value="2"/>
</dbReference>
<sequence>MSFSHKILFFFSLLGAFNGLILGVYFIFLTPKKYLSNYLLGALLVMLSIRIGKSVAYNFDYNLPKIYLQVGLTACLLIGPLLYFFVSSEVRQVRRMPEIWIGQIIFWFFLIIFGGTIYPYDSFPQLWRQYIIPLIYLQWGMYIALSGLLLIPILQKLVRKENVKPYEKWVLTICGGVMLLFILYVWSILNITKGSYISAALYFSLIIYLIAFTLLYRRKTDDLSSLSSSKYVDRKLSLEDAQMIIARLERIMTDTEIYRNPNLKLNELAKEINISGHQLSQILNDNIGKHFTHFVNEYRINEACKILSEETNLTIDAIGEEVGFNSKSTFFAAFKKIKGLTPSTYRKSITLNL</sequence>
<dbReference type="PANTHER" id="PTHR43280:SF29">
    <property type="entry name" value="ARAC-FAMILY TRANSCRIPTIONAL REGULATOR"/>
    <property type="match status" value="1"/>
</dbReference>
<evidence type="ECO:0000256" key="2">
    <source>
        <dbReference type="ARBA" id="ARBA00023125"/>
    </source>
</evidence>
<protein>
    <submittedName>
        <fullName evidence="6">AraC family transcriptional regulator</fullName>
    </submittedName>
</protein>
<feature type="transmembrane region" description="Helical" evidence="4">
    <location>
        <begin position="130"/>
        <end position="154"/>
    </location>
</feature>
<feature type="transmembrane region" description="Helical" evidence="4">
    <location>
        <begin position="98"/>
        <end position="118"/>
    </location>
</feature>
<name>A0A3D8YDX0_9BACT</name>
<dbReference type="Proteomes" id="UP000256373">
    <property type="component" value="Unassembled WGS sequence"/>
</dbReference>
<dbReference type="GO" id="GO:0003700">
    <property type="term" value="F:DNA-binding transcription factor activity"/>
    <property type="evidence" value="ECO:0007669"/>
    <property type="project" value="InterPro"/>
</dbReference>
<keyword evidence="1" id="KW-0805">Transcription regulation</keyword>
<feature type="transmembrane region" description="Helical" evidence="4">
    <location>
        <begin position="166"/>
        <end position="189"/>
    </location>
</feature>
<dbReference type="InterPro" id="IPR009057">
    <property type="entry name" value="Homeodomain-like_sf"/>
</dbReference>